<reference evidence="3 4" key="1">
    <citation type="journal article" date="2015" name="Microbiome">
        <title>Genomic resolution of linkages in carbon, nitrogen, and sulfur cycling among widespread estuary sediment bacteria.</title>
        <authorList>
            <person name="Baker B.J."/>
            <person name="Lazar C.S."/>
            <person name="Teske A.P."/>
            <person name="Dick G.J."/>
        </authorList>
    </citation>
    <scope>NUCLEOTIDE SEQUENCE [LARGE SCALE GENOMIC DNA]</scope>
    <source>
        <strain evidence="3">DG_78</strain>
    </source>
</reference>
<protein>
    <submittedName>
        <fullName evidence="3">Pyruvate ferredoxin oxidoreductase</fullName>
    </submittedName>
</protein>
<sequence length="308" mass="34431">MMASLKQLAAQEEKFAGGHRGCAGCGASIIARQVLMAAENPVVVGAATGCLEVFSTIYPYSAWEVPYVHNAFENVAATMAGVESAYKALKKKGKIKKDLRFIAFGGDGGTYDIGLQALSGMIERRHRVLYVCYNNEAYMNTGIQRSSATPRGAHTTTSPAGKVIPGKLQLRKNLTEIIIAHEPAYAAQATFGYWNDLVTKVRKALAVEGPSFINIYAPCRLGWAYAPEKTVKVSKMAVETCIWPLYEYQDGQYRITVKPKEKKPITEFINSQGRFEHLFKWKDDVPIREYQEEIDFIWNRLLKRTESQ</sequence>
<proteinExistence type="predicted"/>
<dbReference type="SUPFAM" id="SSF52518">
    <property type="entry name" value="Thiamin diphosphate-binding fold (THDP-binding)"/>
    <property type="match status" value="1"/>
</dbReference>
<keyword evidence="1" id="KW-0560">Oxidoreductase</keyword>
<keyword evidence="3" id="KW-0670">Pyruvate</keyword>
<dbReference type="InterPro" id="IPR029061">
    <property type="entry name" value="THDP-binding"/>
</dbReference>
<dbReference type="EMBL" id="LJNI01000114">
    <property type="protein sequence ID" value="KPJ71916.1"/>
    <property type="molecule type" value="Genomic_DNA"/>
</dbReference>
<evidence type="ECO:0000259" key="2">
    <source>
        <dbReference type="Pfam" id="PF02775"/>
    </source>
</evidence>
<dbReference type="InterPro" id="IPR051479">
    <property type="entry name" value="PorB-like"/>
</dbReference>
<gene>
    <name evidence="3" type="ORF">AMJ52_08150</name>
</gene>
<evidence type="ECO:0000256" key="1">
    <source>
        <dbReference type="ARBA" id="ARBA00023002"/>
    </source>
</evidence>
<dbReference type="InterPro" id="IPR011766">
    <property type="entry name" value="TPP_enzyme_TPP-bd"/>
</dbReference>
<organism evidence="3 4">
    <name type="scientific">candidate division TA06 bacterium DG_78</name>
    <dbReference type="NCBI Taxonomy" id="1703772"/>
    <lineage>
        <taxon>Bacteria</taxon>
        <taxon>Bacteria division TA06</taxon>
    </lineage>
</organism>
<evidence type="ECO:0000313" key="4">
    <source>
        <dbReference type="Proteomes" id="UP000051012"/>
    </source>
</evidence>
<dbReference type="Gene3D" id="3.40.50.970">
    <property type="match status" value="2"/>
</dbReference>
<feature type="domain" description="Thiamine pyrophosphate enzyme TPP-binding" evidence="2">
    <location>
        <begin position="48"/>
        <end position="215"/>
    </location>
</feature>
<dbReference type="PANTHER" id="PTHR42897">
    <property type="entry name" value="PYRUVATE SYNTHASE SUBUNIT PORB"/>
    <property type="match status" value="1"/>
</dbReference>
<dbReference type="GO" id="GO:0016491">
    <property type="term" value="F:oxidoreductase activity"/>
    <property type="evidence" value="ECO:0007669"/>
    <property type="project" value="UniProtKB-KW"/>
</dbReference>
<dbReference type="GO" id="GO:0030976">
    <property type="term" value="F:thiamine pyrophosphate binding"/>
    <property type="evidence" value="ECO:0007669"/>
    <property type="project" value="InterPro"/>
</dbReference>
<dbReference type="AlphaFoldDB" id="A0A0S7YCW1"/>
<comment type="caution">
    <text evidence="3">The sequence shown here is derived from an EMBL/GenBank/DDBJ whole genome shotgun (WGS) entry which is preliminary data.</text>
</comment>
<name>A0A0S7YCW1_UNCT6</name>
<dbReference type="Pfam" id="PF02775">
    <property type="entry name" value="TPP_enzyme_C"/>
    <property type="match status" value="1"/>
</dbReference>
<evidence type="ECO:0000313" key="3">
    <source>
        <dbReference type="EMBL" id="KPJ71916.1"/>
    </source>
</evidence>
<dbReference type="PATRIC" id="fig|1703772.3.peg.488"/>
<dbReference type="PANTHER" id="PTHR42897:SF2">
    <property type="entry name" value="PYRUVATE SYNTHASE SUBUNIT PORB"/>
    <property type="match status" value="1"/>
</dbReference>
<dbReference type="CDD" id="cd03376">
    <property type="entry name" value="TPP_PFOR_porB_like"/>
    <property type="match status" value="1"/>
</dbReference>
<dbReference type="Proteomes" id="UP000051012">
    <property type="component" value="Unassembled WGS sequence"/>
</dbReference>
<accession>A0A0S7YCW1</accession>